<dbReference type="Pfam" id="PF07813">
    <property type="entry name" value="LTXXQ"/>
    <property type="match status" value="1"/>
</dbReference>
<evidence type="ECO:0000313" key="5">
    <source>
        <dbReference type="EMBL" id="QDH24158.1"/>
    </source>
</evidence>
<evidence type="ECO:0000256" key="2">
    <source>
        <dbReference type="ARBA" id="ARBA00008441"/>
    </source>
</evidence>
<dbReference type="InterPro" id="IPR012899">
    <property type="entry name" value="LTXXQ"/>
</dbReference>
<proteinExistence type="inferred from homology"/>
<sequence>MASMQLIARVVGVFAIAVPGVMLAQPVVAGHVGGIMPPMPVPPGVVLTDAQKTQVKALFHGDHAAEHERRQKLEALRQQIMDGLTVEGALDRDHLAQLTAQEAALHAEEAQGRLAVQEKIHDILTPEQQRQAATTARKLHDLHGQIDALMGHPPEPPPGDLP</sequence>
<organism evidence="5 6">
    <name type="scientific">Neokomagataea tanensis</name>
    <dbReference type="NCBI Taxonomy" id="661191"/>
    <lineage>
        <taxon>Bacteria</taxon>
        <taxon>Pseudomonadati</taxon>
        <taxon>Pseudomonadota</taxon>
        <taxon>Alphaproteobacteria</taxon>
        <taxon>Acetobacterales</taxon>
        <taxon>Acetobacteraceae</taxon>
        <taxon>Neokomagataea</taxon>
    </lineage>
</organism>
<evidence type="ECO:0008006" key="7">
    <source>
        <dbReference type="Google" id="ProtNLM"/>
    </source>
</evidence>
<name>A0A4Y6V5L1_9PROT</name>
<dbReference type="OrthoDB" id="7284271at2"/>
<dbReference type="PANTHER" id="PTHR38102:SF1">
    <property type="entry name" value="PERIPLASMIC CHAPERONE SPY"/>
    <property type="match status" value="1"/>
</dbReference>
<comment type="similarity">
    <text evidence="2">Belongs to the CpxP/Spy family.</text>
</comment>
<dbReference type="RefSeq" id="WP_141491998.1">
    <property type="nucleotide sequence ID" value="NZ_CP032485.1"/>
</dbReference>
<accession>A0A4Y6V5L1</accession>
<dbReference type="Proteomes" id="UP000317214">
    <property type="component" value="Chromosome"/>
</dbReference>
<evidence type="ECO:0000256" key="1">
    <source>
        <dbReference type="ARBA" id="ARBA00004418"/>
    </source>
</evidence>
<dbReference type="GO" id="GO:0051082">
    <property type="term" value="F:unfolded protein binding"/>
    <property type="evidence" value="ECO:0007669"/>
    <property type="project" value="TreeGrafter"/>
</dbReference>
<keyword evidence="4" id="KW-0574">Periplasm</keyword>
<dbReference type="Gene3D" id="1.20.120.1490">
    <property type="match status" value="1"/>
</dbReference>
<evidence type="ECO:0000256" key="3">
    <source>
        <dbReference type="ARBA" id="ARBA00022729"/>
    </source>
</evidence>
<dbReference type="InterPro" id="IPR052211">
    <property type="entry name" value="Cpx_auxiliary_protein"/>
</dbReference>
<protein>
    <recommendedName>
        <fullName evidence="7">Periplasmic heavy metal sensor</fullName>
    </recommendedName>
</protein>
<keyword evidence="3" id="KW-0732">Signal</keyword>
<gene>
    <name evidence="5" type="ORF">D5366_01530</name>
</gene>
<dbReference type="GO" id="GO:0030288">
    <property type="term" value="C:outer membrane-bounded periplasmic space"/>
    <property type="evidence" value="ECO:0007669"/>
    <property type="project" value="TreeGrafter"/>
</dbReference>
<dbReference type="PANTHER" id="PTHR38102">
    <property type="entry name" value="PERIPLASMIC CHAPERONE SPY"/>
    <property type="match status" value="1"/>
</dbReference>
<dbReference type="KEGG" id="ntn:D5366_01530"/>
<evidence type="ECO:0000313" key="6">
    <source>
        <dbReference type="Proteomes" id="UP000317214"/>
    </source>
</evidence>
<evidence type="ECO:0000256" key="4">
    <source>
        <dbReference type="ARBA" id="ARBA00022764"/>
    </source>
</evidence>
<keyword evidence="6" id="KW-1185">Reference proteome</keyword>
<dbReference type="AlphaFoldDB" id="A0A4Y6V5L1"/>
<dbReference type="EMBL" id="CP032485">
    <property type="protein sequence ID" value="QDH24158.1"/>
    <property type="molecule type" value="Genomic_DNA"/>
</dbReference>
<comment type="subcellular location">
    <subcellularLocation>
        <location evidence="1">Periplasm</location>
    </subcellularLocation>
</comment>
<reference evidence="5 6" key="1">
    <citation type="submission" date="2018-09" db="EMBL/GenBank/DDBJ databases">
        <title>The complete genome sequence of Neokomagataea tanensis NBRC 106556(T).</title>
        <authorList>
            <person name="Chua K.-O."/>
            <person name="See-Too W.-S."/>
            <person name="Hong K.-W."/>
            <person name="Yin W.-F."/>
            <person name="Chan K.-G."/>
        </authorList>
    </citation>
    <scope>NUCLEOTIDE SEQUENCE [LARGE SCALE GENOMIC DNA]</scope>
    <source>
        <strain evidence="6">AH13 \ NBRC 106556</strain>
    </source>
</reference>